<keyword evidence="1" id="KW-0472">Membrane</keyword>
<dbReference type="InterPro" id="IPR032816">
    <property type="entry name" value="VTT_dom"/>
</dbReference>
<feature type="transmembrane region" description="Helical" evidence="1">
    <location>
        <begin position="20"/>
        <end position="43"/>
    </location>
</feature>
<dbReference type="AlphaFoldDB" id="A0A558HHX0"/>
<comment type="caution">
    <text evidence="3">The sequence shown here is derived from an EMBL/GenBank/DDBJ whole genome shotgun (WGS) entry which is preliminary data.</text>
</comment>
<sequence length="194" mass="21384">MLKLSSASDWLDRLNHSRHAMLWLFVASVLETLLIPIPIEVILIPWMLRHPERRWRIAAVALAGNLSAALVGFYLGAHALALWGDSLIGLFGGQQAFEAFQQRFSEQGFVAIMLIGIVPIPFQSAMLVAGASDYPVGLFMLAALIGRGLRYFGLAALVALVEDRAMALWRRYSRPLGLVGLVAVGAWLWQAFVE</sequence>
<proteinExistence type="predicted"/>
<accession>A0A558HHX0</accession>
<feature type="transmembrane region" description="Helical" evidence="1">
    <location>
        <begin position="172"/>
        <end position="192"/>
    </location>
</feature>
<dbReference type="STRING" id="553385.GCA_000591415_01471"/>
<dbReference type="RefSeq" id="WP_088742418.1">
    <property type="nucleotide sequence ID" value="NZ_CAWOWR010000147.1"/>
</dbReference>
<feature type="transmembrane region" description="Helical" evidence="1">
    <location>
        <begin position="55"/>
        <end position="74"/>
    </location>
</feature>
<evidence type="ECO:0000256" key="1">
    <source>
        <dbReference type="SAM" id="Phobius"/>
    </source>
</evidence>
<organism evidence="3 4">
    <name type="scientific">Cobetia crustatorum</name>
    <dbReference type="NCBI Taxonomy" id="553385"/>
    <lineage>
        <taxon>Bacteria</taxon>
        <taxon>Pseudomonadati</taxon>
        <taxon>Pseudomonadota</taxon>
        <taxon>Gammaproteobacteria</taxon>
        <taxon>Oceanospirillales</taxon>
        <taxon>Halomonadaceae</taxon>
        <taxon>Cobetia</taxon>
    </lineage>
</organism>
<name>A0A558HHX0_9GAMM</name>
<dbReference type="InterPro" id="IPR051311">
    <property type="entry name" value="DedA_domain"/>
</dbReference>
<dbReference type="PANTHER" id="PTHR42709">
    <property type="entry name" value="ALKALINE PHOSPHATASE LIKE PROTEIN"/>
    <property type="match status" value="1"/>
</dbReference>
<evidence type="ECO:0000313" key="3">
    <source>
        <dbReference type="EMBL" id="TVU68713.1"/>
    </source>
</evidence>
<evidence type="ECO:0000313" key="4">
    <source>
        <dbReference type="Proteomes" id="UP000319941"/>
    </source>
</evidence>
<feature type="domain" description="VTT" evidence="2">
    <location>
        <begin position="55"/>
        <end position="158"/>
    </location>
</feature>
<dbReference type="Pfam" id="PF09335">
    <property type="entry name" value="VTT_dom"/>
    <property type="match status" value="1"/>
</dbReference>
<feature type="transmembrane region" description="Helical" evidence="1">
    <location>
        <begin position="109"/>
        <end position="131"/>
    </location>
</feature>
<evidence type="ECO:0000259" key="2">
    <source>
        <dbReference type="Pfam" id="PF09335"/>
    </source>
</evidence>
<dbReference type="GO" id="GO:0005886">
    <property type="term" value="C:plasma membrane"/>
    <property type="evidence" value="ECO:0007669"/>
    <property type="project" value="TreeGrafter"/>
</dbReference>
<feature type="transmembrane region" description="Helical" evidence="1">
    <location>
        <begin position="137"/>
        <end position="160"/>
    </location>
</feature>
<dbReference type="PANTHER" id="PTHR42709:SF11">
    <property type="entry name" value="DEDA FAMILY PROTEIN"/>
    <property type="match status" value="1"/>
</dbReference>
<protein>
    <submittedName>
        <fullName evidence="3">DedA family protein</fullName>
    </submittedName>
</protein>
<dbReference type="Proteomes" id="UP000319941">
    <property type="component" value="Unassembled WGS sequence"/>
</dbReference>
<keyword evidence="1" id="KW-1133">Transmembrane helix</keyword>
<reference evidence="3 4" key="1">
    <citation type="submission" date="2019-07" db="EMBL/GenBank/DDBJ databases">
        <title>Diversity of Bacteria from Kongsfjorden, Arctic.</title>
        <authorList>
            <person name="Yu Y."/>
        </authorList>
    </citation>
    <scope>NUCLEOTIDE SEQUENCE [LARGE SCALE GENOMIC DNA]</scope>
    <source>
        <strain evidence="3 4">SM1923</strain>
    </source>
</reference>
<keyword evidence="4" id="KW-1185">Reference proteome</keyword>
<keyword evidence="1" id="KW-0812">Transmembrane</keyword>
<dbReference type="EMBL" id="VNFH01000009">
    <property type="protein sequence ID" value="TVU68713.1"/>
    <property type="molecule type" value="Genomic_DNA"/>
</dbReference>
<gene>
    <name evidence="3" type="ORF">FQP86_13040</name>
</gene>
<dbReference type="OrthoDB" id="9130337at2"/>